<sequence length="190" mass="19112">MGEPIPQPGAEAAERVIALLTRRGLRVAVAESLTGGLVAAAMTSVPGASVVVNGGVVAYDTAIKHSLLGVDLALLEREGAVHPEVARQMAEGARAALAVDGRPADLGVATTGVAGPDWQYGRAPGTVYLGIADAEGAEAIALALDGDRGAIRAATVQALLDAVVTRLETSDRRAGPGAEGDPESRHPAAE</sequence>
<evidence type="ECO:0000313" key="4">
    <source>
        <dbReference type="Proteomes" id="UP001500506"/>
    </source>
</evidence>
<feature type="region of interest" description="Disordered" evidence="1">
    <location>
        <begin position="169"/>
        <end position="190"/>
    </location>
</feature>
<dbReference type="InterPro" id="IPR008136">
    <property type="entry name" value="CinA_C"/>
</dbReference>
<reference evidence="3 4" key="1">
    <citation type="journal article" date="2019" name="Int. J. Syst. Evol. Microbiol.">
        <title>The Global Catalogue of Microorganisms (GCM) 10K type strain sequencing project: providing services to taxonomists for standard genome sequencing and annotation.</title>
        <authorList>
            <consortium name="The Broad Institute Genomics Platform"/>
            <consortium name="The Broad Institute Genome Sequencing Center for Infectious Disease"/>
            <person name="Wu L."/>
            <person name="Ma J."/>
        </authorList>
    </citation>
    <scope>NUCLEOTIDE SEQUENCE [LARGE SCALE GENOMIC DNA]</scope>
    <source>
        <strain evidence="3 4">JCM 14319</strain>
    </source>
</reference>
<dbReference type="RefSeq" id="WP_232496523.1">
    <property type="nucleotide sequence ID" value="NZ_BAAANH010000001.1"/>
</dbReference>
<gene>
    <name evidence="3" type="ORF">GCM10009747_00510</name>
</gene>
<accession>A0ABN2K374</accession>
<dbReference type="Gene3D" id="3.90.950.20">
    <property type="entry name" value="CinA-like"/>
    <property type="match status" value="1"/>
</dbReference>
<organism evidence="3 4">
    <name type="scientific">Agromyces humatus</name>
    <dbReference type="NCBI Taxonomy" id="279573"/>
    <lineage>
        <taxon>Bacteria</taxon>
        <taxon>Bacillati</taxon>
        <taxon>Actinomycetota</taxon>
        <taxon>Actinomycetes</taxon>
        <taxon>Micrococcales</taxon>
        <taxon>Microbacteriaceae</taxon>
        <taxon>Agromyces</taxon>
    </lineage>
</organism>
<protein>
    <submittedName>
        <fullName evidence="3">CinA family protein</fullName>
    </submittedName>
</protein>
<dbReference type="NCBIfam" id="TIGR00199">
    <property type="entry name" value="PncC_domain"/>
    <property type="match status" value="1"/>
</dbReference>
<dbReference type="SUPFAM" id="SSF142433">
    <property type="entry name" value="CinA-like"/>
    <property type="match status" value="1"/>
</dbReference>
<comment type="caution">
    <text evidence="3">The sequence shown here is derived from an EMBL/GenBank/DDBJ whole genome shotgun (WGS) entry which is preliminary data.</text>
</comment>
<evidence type="ECO:0000259" key="2">
    <source>
        <dbReference type="Pfam" id="PF02464"/>
    </source>
</evidence>
<dbReference type="Pfam" id="PF02464">
    <property type="entry name" value="CinA"/>
    <property type="match status" value="1"/>
</dbReference>
<keyword evidence="4" id="KW-1185">Reference proteome</keyword>
<dbReference type="InterPro" id="IPR036653">
    <property type="entry name" value="CinA-like_C"/>
</dbReference>
<evidence type="ECO:0000256" key="1">
    <source>
        <dbReference type="SAM" id="MobiDB-lite"/>
    </source>
</evidence>
<proteinExistence type="predicted"/>
<feature type="domain" description="CinA C-terminal" evidence="2">
    <location>
        <begin position="11"/>
        <end position="164"/>
    </location>
</feature>
<evidence type="ECO:0000313" key="3">
    <source>
        <dbReference type="EMBL" id="GAA1747415.1"/>
    </source>
</evidence>
<name>A0ABN2K374_9MICO</name>
<dbReference type="Proteomes" id="UP001500506">
    <property type="component" value="Unassembled WGS sequence"/>
</dbReference>
<dbReference type="EMBL" id="BAAANH010000001">
    <property type="protein sequence ID" value="GAA1747415.1"/>
    <property type="molecule type" value="Genomic_DNA"/>
</dbReference>